<dbReference type="Gene3D" id="1.20.1070.10">
    <property type="entry name" value="Rhodopsin 7-helix transmembrane proteins"/>
    <property type="match status" value="1"/>
</dbReference>
<dbReference type="InterPro" id="IPR000832">
    <property type="entry name" value="GPCR_2_secretin-like"/>
</dbReference>
<dbReference type="PANTHER" id="PTHR12011:SF471">
    <property type="entry name" value="G-PROTEIN COUPLED RECEPTORS FAMILY 2 PROFILE 2 DOMAIN-CONTAINING PROTEIN"/>
    <property type="match status" value="1"/>
</dbReference>
<evidence type="ECO:0000256" key="5">
    <source>
        <dbReference type="SAM" id="Phobius"/>
    </source>
</evidence>
<keyword evidence="4 5" id="KW-0472">Membrane</keyword>
<evidence type="ECO:0000259" key="6">
    <source>
        <dbReference type="PROSITE" id="PS50261"/>
    </source>
</evidence>
<feature type="transmembrane region" description="Helical" evidence="5">
    <location>
        <begin position="262"/>
        <end position="285"/>
    </location>
</feature>
<dbReference type="OrthoDB" id="1100386at2759"/>
<dbReference type="GO" id="GO:0007166">
    <property type="term" value="P:cell surface receptor signaling pathway"/>
    <property type="evidence" value="ECO:0007669"/>
    <property type="project" value="InterPro"/>
</dbReference>
<keyword evidence="2 5" id="KW-0812">Transmembrane</keyword>
<dbReference type="Pfam" id="PF00002">
    <property type="entry name" value="7tm_2"/>
    <property type="match status" value="1"/>
</dbReference>
<name>A0A1X7VR61_AMPQE</name>
<dbReference type="EnsemblMetazoa" id="Aqu2.1.42562_001">
    <property type="protein sequence ID" value="Aqu2.1.42562_001"/>
    <property type="gene ID" value="Aqu2.1.42562"/>
</dbReference>
<proteinExistence type="predicted"/>
<sequence length="354" mass="40115">MSLAAPTVTSIGLIYCPPDGIWYSTLSNSTINGTCYKGTVTASRLCKSNGEWDEIVCHTNRQFNNILNISNMSFTTAIQALLNITATDDDGGITTEQKVILFDTIINNNENQSLEGLEERTELLLALENNIKQELINEDEDTRQSGYGQILLSMDKYALSINRNYTKTSDNISVPALYMIIMIPIGLLVGTEDHVNYLLYANNELIACWLDYESGFIWSFIIPVIIILLINIGFFAMAIIIMKKHRKNRISNENSLKDDAKYWIKSSISLTIVMGIGWIGNVFFFSEELLFIAYIMTVFISAQGIIIFILYVPLSNNVRKVMWRWCKNNLPRSLMNKLIKDKKATEVLTIIIII</sequence>
<dbReference type="GO" id="GO:0004930">
    <property type="term" value="F:G protein-coupled receptor activity"/>
    <property type="evidence" value="ECO:0007669"/>
    <property type="project" value="InterPro"/>
</dbReference>
<dbReference type="GO" id="GO:0007189">
    <property type="term" value="P:adenylate cyclase-activating G protein-coupled receptor signaling pathway"/>
    <property type="evidence" value="ECO:0007669"/>
    <property type="project" value="TreeGrafter"/>
</dbReference>
<evidence type="ECO:0000256" key="3">
    <source>
        <dbReference type="ARBA" id="ARBA00022989"/>
    </source>
</evidence>
<feature type="transmembrane region" description="Helical" evidence="5">
    <location>
        <begin position="291"/>
        <end position="314"/>
    </location>
</feature>
<evidence type="ECO:0000313" key="7">
    <source>
        <dbReference type="EnsemblMetazoa" id="Aqu2.1.42562_001"/>
    </source>
</evidence>
<organism evidence="7">
    <name type="scientific">Amphimedon queenslandica</name>
    <name type="common">Sponge</name>
    <dbReference type="NCBI Taxonomy" id="400682"/>
    <lineage>
        <taxon>Eukaryota</taxon>
        <taxon>Metazoa</taxon>
        <taxon>Porifera</taxon>
        <taxon>Demospongiae</taxon>
        <taxon>Heteroscleromorpha</taxon>
        <taxon>Haplosclerida</taxon>
        <taxon>Niphatidae</taxon>
        <taxon>Amphimedon</taxon>
    </lineage>
</organism>
<accession>A0A1X7VR61</accession>
<evidence type="ECO:0000256" key="4">
    <source>
        <dbReference type="ARBA" id="ARBA00023136"/>
    </source>
</evidence>
<dbReference type="InterPro" id="IPR017981">
    <property type="entry name" value="GPCR_2-like_7TM"/>
</dbReference>
<dbReference type="GO" id="GO:0005886">
    <property type="term" value="C:plasma membrane"/>
    <property type="evidence" value="ECO:0007669"/>
    <property type="project" value="TreeGrafter"/>
</dbReference>
<dbReference type="InParanoid" id="A0A1X7VR61"/>
<feature type="transmembrane region" description="Helical" evidence="5">
    <location>
        <begin position="172"/>
        <end position="190"/>
    </location>
</feature>
<evidence type="ECO:0000256" key="2">
    <source>
        <dbReference type="ARBA" id="ARBA00022692"/>
    </source>
</evidence>
<feature type="transmembrane region" description="Helical" evidence="5">
    <location>
        <begin position="216"/>
        <end position="241"/>
    </location>
</feature>
<protein>
    <recommendedName>
        <fullName evidence="6">G-protein coupled receptors family 2 profile 2 domain-containing protein</fullName>
    </recommendedName>
</protein>
<feature type="domain" description="G-protein coupled receptors family 2 profile 2" evidence="6">
    <location>
        <begin position="173"/>
        <end position="315"/>
    </location>
</feature>
<evidence type="ECO:0000256" key="1">
    <source>
        <dbReference type="ARBA" id="ARBA00004141"/>
    </source>
</evidence>
<reference evidence="7" key="1">
    <citation type="submission" date="2017-05" db="UniProtKB">
        <authorList>
            <consortium name="EnsemblMetazoa"/>
        </authorList>
    </citation>
    <scope>IDENTIFICATION</scope>
</reference>
<dbReference type="AlphaFoldDB" id="A0A1X7VR61"/>
<dbReference type="PANTHER" id="PTHR12011">
    <property type="entry name" value="ADHESION G-PROTEIN COUPLED RECEPTOR"/>
    <property type="match status" value="1"/>
</dbReference>
<comment type="subcellular location">
    <subcellularLocation>
        <location evidence="1">Membrane</location>
        <topology evidence="1">Multi-pass membrane protein</topology>
    </subcellularLocation>
</comment>
<keyword evidence="3 5" id="KW-1133">Transmembrane helix</keyword>
<dbReference type="PROSITE" id="PS50261">
    <property type="entry name" value="G_PROTEIN_RECEP_F2_4"/>
    <property type="match status" value="1"/>
</dbReference>
<dbReference type="STRING" id="400682.A0A1X7VR61"/>